<evidence type="ECO:0000313" key="9">
    <source>
        <dbReference type="Proteomes" id="UP001524460"/>
    </source>
</evidence>
<dbReference type="Gene3D" id="1.10.150.130">
    <property type="match status" value="1"/>
</dbReference>
<comment type="similarity">
    <text evidence="1">Belongs to the 'phage' integrase family.</text>
</comment>
<dbReference type="Pfam" id="PF00589">
    <property type="entry name" value="Phage_integrase"/>
    <property type="match status" value="1"/>
</dbReference>
<protein>
    <submittedName>
        <fullName evidence="8">Site-specific integrase</fullName>
    </submittedName>
</protein>
<proteinExistence type="inferred from homology"/>
<evidence type="ECO:0000256" key="4">
    <source>
        <dbReference type="ARBA" id="ARBA00023172"/>
    </source>
</evidence>
<evidence type="ECO:0000313" key="8">
    <source>
        <dbReference type="EMBL" id="MCQ1061080.1"/>
    </source>
</evidence>
<keyword evidence="4" id="KW-0233">DNA recombination</keyword>
<dbReference type="Proteomes" id="UP001524460">
    <property type="component" value="Unassembled WGS sequence"/>
</dbReference>
<comment type="caution">
    <text evidence="8">The sequence shown here is derived from an EMBL/GenBank/DDBJ whole genome shotgun (WGS) entry which is preliminary data.</text>
</comment>
<sequence length="388" mass="45240">MTIIENELKKIIKLDRYDGPAELSDGKGLIARISHTASVTFMYRCRFEGRSLRVKIGTYPTTSLKQARRTHEIMRQLRRSGEHPRYAINAKPRKVTLKCCVQYWLTHYVPNLKPGTQVHYRSFARTYFTNVFNDRDIEKIHAREWMSWFDSISAKKPKTARSVFTIIRSCLNFCKSKFFIERTDLERIKKQHVGVGSSVGSRVLTMRELSIIWQAIDDSHASASNKALHQLTILFGNRVSEMRLARRSHFNLEDGIWTVPAEISKTNRTIRRPIPSKARSILLQLMRENDEILFPGHNTDTPITISAANRYIRSIRNRLPIDDWRTHDFRRSLSTESAKFGTLPHIIEKMLGHELGGVFTIYNKHDWLDEQLAAYERYSQNLFELLCN</sequence>
<dbReference type="PANTHER" id="PTHR30629">
    <property type="entry name" value="PROPHAGE INTEGRASE"/>
    <property type="match status" value="1"/>
</dbReference>
<dbReference type="Gene3D" id="3.30.160.390">
    <property type="entry name" value="Integrase, DNA-binding domain"/>
    <property type="match status" value="1"/>
</dbReference>
<dbReference type="PROSITE" id="PS51900">
    <property type="entry name" value="CB"/>
    <property type="match status" value="1"/>
</dbReference>
<dbReference type="Gene3D" id="1.10.443.10">
    <property type="entry name" value="Intergrase catalytic core"/>
    <property type="match status" value="1"/>
</dbReference>
<keyword evidence="3 5" id="KW-0238">DNA-binding</keyword>
<feature type="domain" description="Core-binding (CB)" evidence="7">
    <location>
        <begin position="95"/>
        <end position="175"/>
    </location>
</feature>
<name>A0ABT1N8J2_9GAMM</name>
<dbReference type="InterPro" id="IPR050808">
    <property type="entry name" value="Phage_Integrase"/>
</dbReference>
<dbReference type="Pfam" id="PF13356">
    <property type="entry name" value="Arm-DNA-bind_3"/>
    <property type="match status" value="1"/>
</dbReference>
<organism evidence="8 9">
    <name type="scientific">Photobacterium pectinilyticum</name>
    <dbReference type="NCBI Taxonomy" id="2906793"/>
    <lineage>
        <taxon>Bacteria</taxon>
        <taxon>Pseudomonadati</taxon>
        <taxon>Pseudomonadota</taxon>
        <taxon>Gammaproteobacteria</taxon>
        <taxon>Vibrionales</taxon>
        <taxon>Vibrionaceae</taxon>
        <taxon>Photobacterium</taxon>
    </lineage>
</organism>
<dbReference type="InterPro" id="IPR013762">
    <property type="entry name" value="Integrase-like_cat_sf"/>
</dbReference>
<accession>A0ABT1N8J2</accession>
<dbReference type="RefSeq" id="WP_255045178.1">
    <property type="nucleotide sequence ID" value="NZ_JANEYT010000110.1"/>
</dbReference>
<dbReference type="InterPro" id="IPR010998">
    <property type="entry name" value="Integrase_recombinase_N"/>
</dbReference>
<evidence type="ECO:0000256" key="1">
    <source>
        <dbReference type="ARBA" id="ARBA00008857"/>
    </source>
</evidence>
<gene>
    <name evidence="8" type="ORF">NHN17_23865</name>
</gene>
<dbReference type="PROSITE" id="PS51898">
    <property type="entry name" value="TYR_RECOMBINASE"/>
    <property type="match status" value="1"/>
</dbReference>
<dbReference type="EMBL" id="JANEYT010000110">
    <property type="protein sequence ID" value="MCQ1061080.1"/>
    <property type="molecule type" value="Genomic_DNA"/>
</dbReference>
<evidence type="ECO:0000256" key="5">
    <source>
        <dbReference type="PROSITE-ProRule" id="PRU01248"/>
    </source>
</evidence>
<evidence type="ECO:0000259" key="7">
    <source>
        <dbReference type="PROSITE" id="PS51900"/>
    </source>
</evidence>
<dbReference type="InterPro" id="IPR038488">
    <property type="entry name" value="Integrase_DNA-bd_sf"/>
</dbReference>
<dbReference type="PANTHER" id="PTHR30629:SF2">
    <property type="entry name" value="PROPHAGE INTEGRASE INTS-RELATED"/>
    <property type="match status" value="1"/>
</dbReference>
<keyword evidence="2" id="KW-0229">DNA integration</keyword>
<evidence type="ECO:0000256" key="2">
    <source>
        <dbReference type="ARBA" id="ARBA00022908"/>
    </source>
</evidence>
<dbReference type="InterPro" id="IPR025166">
    <property type="entry name" value="Integrase_DNA_bind_dom"/>
</dbReference>
<dbReference type="InterPro" id="IPR002104">
    <property type="entry name" value="Integrase_catalytic"/>
</dbReference>
<evidence type="ECO:0000259" key="6">
    <source>
        <dbReference type="PROSITE" id="PS51898"/>
    </source>
</evidence>
<reference evidence="8 9" key="1">
    <citation type="submission" date="2022-07" db="EMBL/GenBank/DDBJ databases">
        <title>Photobacterium pectinilyticum sp. nov., a marine bacterium isolated from surface seawater of Qingdao offshore.</title>
        <authorList>
            <person name="Wang X."/>
        </authorList>
    </citation>
    <scope>NUCLEOTIDE SEQUENCE [LARGE SCALE GENOMIC DNA]</scope>
    <source>
        <strain evidence="8 9">ZSDE20</strain>
    </source>
</reference>
<evidence type="ECO:0000256" key="3">
    <source>
        <dbReference type="ARBA" id="ARBA00023125"/>
    </source>
</evidence>
<keyword evidence="9" id="KW-1185">Reference proteome</keyword>
<feature type="domain" description="Tyr recombinase" evidence="6">
    <location>
        <begin position="199"/>
        <end position="376"/>
    </location>
</feature>
<dbReference type="InterPro" id="IPR011010">
    <property type="entry name" value="DNA_brk_join_enz"/>
</dbReference>
<dbReference type="InterPro" id="IPR044068">
    <property type="entry name" value="CB"/>
</dbReference>
<dbReference type="CDD" id="cd00801">
    <property type="entry name" value="INT_P4_C"/>
    <property type="match status" value="1"/>
</dbReference>
<dbReference type="SUPFAM" id="SSF56349">
    <property type="entry name" value="DNA breaking-rejoining enzymes"/>
    <property type="match status" value="1"/>
</dbReference>